<organism evidence="2 3">
    <name type="scientific">Aureimonas glaciei</name>
    <dbReference type="NCBI Taxonomy" id="1776957"/>
    <lineage>
        <taxon>Bacteria</taxon>
        <taxon>Pseudomonadati</taxon>
        <taxon>Pseudomonadota</taxon>
        <taxon>Alphaproteobacteria</taxon>
        <taxon>Hyphomicrobiales</taxon>
        <taxon>Aurantimonadaceae</taxon>
        <taxon>Aureimonas</taxon>
    </lineage>
</organism>
<name>A0A916Y644_9HYPH</name>
<accession>A0A916Y644</accession>
<dbReference type="Pfam" id="PF19495">
    <property type="entry name" value="DUF6030"/>
    <property type="match status" value="1"/>
</dbReference>
<evidence type="ECO:0000313" key="3">
    <source>
        <dbReference type="Proteomes" id="UP000613160"/>
    </source>
</evidence>
<reference evidence="2" key="1">
    <citation type="journal article" date="2014" name="Int. J. Syst. Evol. Microbiol.">
        <title>Complete genome sequence of Corynebacterium casei LMG S-19264T (=DSM 44701T), isolated from a smear-ripened cheese.</title>
        <authorList>
            <consortium name="US DOE Joint Genome Institute (JGI-PGF)"/>
            <person name="Walter F."/>
            <person name="Albersmeier A."/>
            <person name="Kalinowski J."/>
            <person name="Ruckert C."/>
        </authorList>
    </citation>
    <scope>NUCLEOTIDE SEQUENCE</scope>
    <source>
        <strain evidence="2">CGMCC 1.15493</strain>
    </source>
</reference>
<evidence type="ECO:0000256" key="1">
    <source>
        <dbReference type="SAM" id="MobiDB-lite"/>
    </source>
</evidence>
<reference evidence="2" key="2">
    <citation type="submission" date="2020-09" db="EMBL/GenBank/DDBJ databases">
        <authorList>
            <person name="Sun Q."/>
            <person name="Zhou Y."/>
        </authorList>
    </citation>
    <scope>NUCLEOTIDE SEQUENCE</scope>
    <source>
        <strain evidence="2">CGMCC 1.15493</strain>
    </source>
</reference>
<gene>
    <name evidence="2" type="ORF">GCM10011335_38760</name>
</gene>
<dbReference type="EMBL" id="BMJJ01000010">
    <property type="protein sequence ID" value="GGD31942.1"/>
    <property type="molecule type" value="Genomic_DNA"/>
</dbReference>
<dbReference type="InterPro" id="IPR046071">
    <property type="entry name" value="DUF6030"/>
</dbReference>
<protein>
    <submittedName>
        <fullName evidence="2">Uncharacterized protein</fullName>
    </submittedName>
</protein>
<comment type="caution">
    <text evidence="2">The sequence shown here is derived from an EMBL/GenBank/DDBJ whole genome shotgun (WGS) entry which is preliminary data.</text>
</comment>
<feature type="region of interest" description="Disordered" evidence="1">
    <location>
        <begin position="62"/>
        <end position="126"/>
    </location>
</feature>
<dbReference type="Proteomes" id="UP000613160">
    <property type="component" value="Unassembled WGS sequence"/>
</dbReference>
<dbReference type="RefSeq" id="WP_188853843.1">
    <property type="nucleotide sequence ID" value="NZ_BMJJ01000010.1"/>
</dbReference>
<sequence length="271" mass="28542">MPQKAIAAEGGEKEVGALPGALPRRHSLGFPRSRIREADFTCLVTTVRAVLLVGMLSPMPAQAQGRDMSVPGASTAAPHDQAGDPSARTPAAELPGPRRDRPDQAVGPAKAEPDAARFGESAPLRDGAEPEKLCAALTSGTATAPAWQRSALPDESWECFAERVFAAEEGGGSVFAILRGRAESGVDGLRLKLNLPDDAAGAKAQQAAEEILQAVFAALDRDLPQALRAALAEHVPLRQETGGMVMELRREFGPVPRYNVMVDFAASPAKR</sequence>
<dbReference type="AlphaFoldDB" id="A0A916Y644"/>
<proteinExistence type="predicted"/>
<evidence type="ECO:0000313" key="2">
    <source>
        <dbReference type="EMBL" id="GGD31942.1"/>
    </source>
</evidence>
<keyword evidence="3" id="KW-1185">Reference proteome</keyword>